<evidence type="ECO:0000313" key="1">
    <source>
        <dbReference type="EMBL" id="GAA3940325.1"/>
    </source>
</evidence>
<proteinExistence type="predicted"/>
<evidence type="ECO:0000313" key="2">
    <source>
        <dbReference type="Proteomes" id="UP001499909"/>
    </source>
</evidence>
<reference evidence="2" key="1">
    <citation type="journal article" date="2019" name="Int. J. Syst. Evol. Microbiol.">
        <title>The Global Catalogue of Microorganisms (GCM) 10K type strain sequencing project: providing services to taxonomists for standard genome sequencing and annotation.</title>
        <authorList>
            <consortium name="The Broad Institute Genomics Platform"/>
            <consortium name="The Broad Institute Genome Sequencing Center for Infectious Disease"/>
            <person name="Wu L."/>
            <person name="Ma J."/>
        </authorList>
    </citation>
    <scope>NUCLEOTIDE SEQUENCE [LARGE SCALE GENOMIC DNA]</scope>
    <source>
        <strain evidence="2">JCM 17214</strain>
    </source>
</reference>
<dbReference type="EMBL" id="BAABDH010000041">
    <property type="protein sequence ID" value="GAA3940325.1"/>
    <property type="molecule type" value="Genomic_DNA"/>
</dbReference>
<gene>
    <name evidence="1" type="ORF">GCM10022406_25440</name>
</gene>
<dbReference type="RefSeq" id="WP_345114404.1">
    <property type="nucleotide sequence ID" value="NZ_BAABDH010000041.1"/>
</dbReference>
<protein>
    <submittedName>
        <fullName evidence="1">Uncharacterized protein</fullName>
    </submittedName>
</protein>
<organism evidence="1 2">
    <name type="scientific">Hymenobacter algoricola</name>
    <dbReference type="NCBI Taxonomy" id="486267"/>
    <lineage>
        <taxon>Bacteria</taxon>
        <taxon>Pseudomonadati</taxon>
        <taxon>Bacteroidota</taxon>
        <taxon>Cytophagia</taxon>
        <taxon>Cytophagales</taxon>
        <taxon>Hymenobacteraceae</taxon>
        <taxon>Hymenobacter</taxon>
    </lineage>
</organism>
<dbReference type="Proteomes" id="UP001499909">
    <property type="component" value="Unassembled WGS sequence"/>
</dbReference>
<sequence length="734" mass="76615">MSYELNDSIPDFEGAGLLPENALVLVRNAATGKDRKARVGRLGVRHANGLRGANKVVEYLQPFTGMPTDASTRQSLDPKTLCPEVVCTVRNDSGVAEAAAGAPGRKVQFVVAIDPEGALTVMADAGLTTRTVKANWVAAGTVAAQLAGREYFTPFPAKGDYPAGFEVKHVLQGKLRLFQARKLLSVDVFDDAGIPAPTGLASDLNWEELSPEGTTLPAEITVSVELASMLAAGNKVRATQYRVERRDDEQGNPLPSVVVRGISPTAYDLENALEWNGVKWVSVSYDLVNDVTTPRATGGGEVTAEQFAVHGARLVTLEAKAGAVAGRFSRNGQVQYLSAFELNNFLPSEGDVVSLLNGINSATWVLKNGVTYHTNGIPLKVDLITDLGASVFAKVLGGSSYANTKRFGSFTGSATNVTLENIDMLSQGEGGTTLTVANGATVHLTGLFNAQGGIGARVTQNSRFYYSGFSLTGGGQLVWASDTAYVEFRMENSTGYYLAPVRTDGSAVVEVYANFINPTNTGFALSNAVRAAGNSIVRLKTGTYTNTLLPTLVMEDSGRIEVSSAVTVSNTSTDSVAGPAGTTLARHAGATIGTIDVRVTIVELPSNLPATGGGGPGDPNADDLIAPLYDPATGVLTVRTADGENYPVTVRGKTRLVASFPAGAASYTNVLPILRPGQVGSYVTESAGGMVSGFLFKVNGVEVPALNNLQLGDVASIVGQAQSGAPGTVVMIQV</sequence>
<name>A0ABP7NAR4_9BACT</name>
<accession>A0ABP7NAR4</accession>
<comment type="caution">
    <text evidence="1">The sequence shown here is derived from an EMBL/GenBank/DDBJ whole genome shotgun (WGS) entry which is preliminary data.</text>
</comment>
<keyword evidence="2" id="KW-1185">Reference proteome</keyword>